<evidence type="ECO:0000256" key="5">
    <source>
        <dbReference type="ARBA" id="ARBA00023136"/>
    </source>
</evidence>
<evidence type="ECO:0000256" key="4">
    <source>
        <dbReference type="ARBA" id="ARBA00022989"/>
    </source>
</evidence>
<evidence type="ECO:0000256" key="6">
    <source>
        <dbReference type="SAM" id="Phobius"/>
    </source>
</evidence>
<dbReference type="Proteomes" id="UP000030428">
    <property type="component" value="Unassembled WGS sequence"/>
</dbReference>
<organism evidence="7 8">
    <name type="scientific">Candidatus Thiomargarita nelsonii</name>
    <dbReference type="NCBI Taxonomy" id="1003181"/>
    <lineage>
        <taxon>Bacteria</taxon>
        <taxon>Pseudomonadati</taxon>
        <taxon>Pseudomonadota</taxon>
        <taxon>Gammaproteobacteria</taxon>
        <taxon>Thiotrichales</taxon>
        <taxon>Thiotrichaceae</taxon>
        <taxon>Thiomargarita</taxon>
    </lineage>
</organism>
<evidence type="ECO:0000256" key="2">
    <source>
        <dbReference type="ARBA" id="ARBA00009694"/>
    </source>
</evidence>
<dbReference type="PANTHER" id="PTHR43461">
    <property type="entry name" value="TRANSMEMBRANE PROTEIN 256"/>
    <property type="match status" value="1"/>
</dbReference>
<evidence type="ECO:0000313" key="8">
    <source>
        <dbReference type="Proteomes" id="UP000030428"/>
    </source>
</evidence>
<dbReference type="GO" id="GO:0005886">
    <property type="term" value="C:plasma membrane"/>
    <property type="evidence" value="ECO:0007669"/>
    <property type="project" value="TreeGrafter"/>
</dbReference>
<comment type="caution">
    <text evidence="7">The sequence shown here is derived from an EMBL/GenBank/DDBJ whole genome shotgun (WGS) entry which is preliminary data.</text>
</comment>
<evidence type="ECO:0000256" key="3">
    <source>
        <dbReference type="ARBA" id="ARBA00022692"/>
    </source>
</evidence>
<dbReference type="PANTHER" id="PTHR43461:SF1">
    <property type="entry name" value="TRANSMEMBRANE PROTEIN 256"/>
    <property type="match status" value="1"/>
</dbReference>
<keyword evidence="5 6" id="KW-0472">Membrane</keyword>
<comment type="subcellular location">
    <subcellularLocation>
        <location evidence="1">Membrane</location>
        <topology evidence="1">Multi-pass membrane protein</topology>
    </subcellularLocation>
</comment>
<feature type="transmembrane region" description="Helical" evidence="6">
    <location>
        <begin position="74"/>
        <end position="93"/>
    </location>
</feature>
<evidence type="ECO:0000313" key="7">
    <source>
        <dbReference type="EMBL" id="KHD05150.1"/>
    </source>
</evidence>
<feature type="transmembrane region" description="Helical" evidence="6">
    <location>
        <begin position="100"/>
        <end position="126"/>
    </location>
</feature>
<keyword evidence="3 6" id="KW-0812">Transmembrane</keyword>
<dbReference type="EMBL" id="JSZA02000015">
    <property type="protein sequence ID" value="KHD05150.1"/>
    <property type="molecule type" value="Genomic_DNA"/>
</dbReference>
<comment type="similarity">
    <text evidence="2">Belongs to the UPF0382 family.</text>
</comment>
<keyword evidence="4 6" id="KW-1133">Transmembrane helix</keyword>
<gene>
    <name evidence="7" type="ORF">PN36_05530</name>
</gene>
<evidence type="ECO:0000256" key="1">
    <source>
        <dbReference type="ARBA" id="ARBA00004141"/>
    </source>
</evidence>
<keyword evidence="8" id="KW-1185">Reference proteome</keyword>
<feature type="transmembrane region" description="Helical" evidence="6">
    <location>
        <begin position="50"/>
        <end position="68"/>
    </location>
</feature>
<protein>
    <submittedName>
        <fullName evidence="7">Membrane protein</fullName>
    </submittedName>
</protein>
<accession>A0A0A6PGZ9</accession>
<dbReference type="AlphaFoldDB" id="A0A0A6PGZ9"/>
<proteinExistence type="inferred from homology"/>
<name>A0A0A6PGZ9_9GAMM</name>
<reference evidence="7 8" key="1">
    <citation type="journal article" date="2016" name="Front. Microbiol.">
        <title>Single-Cell (Meta-)Genomics of a Dimorphic Candidatus Thiomargarita nelsonii Reveals Genomic Plasticity.</title>
        <authorList>
            <person name="Flood B.E."/>
            <person name="Fliss P."/>
            <person name="Jones D.S."/>
            <person name="Dick G.J."/>
            <person name="Jain S."/>
            <person name="Kaster A.K."/>
            <person name="Winkel M."/>
            <person name="Mussmann M."/>
            <person name="Bailey J."/>
        </authorList>
    </citation>
    <scope>NUCLEOTIDE SEQUENCE [LARGE SCALE GENOMIC DNA]</scope>
    <source>
        <strain evidence="7">Hydrate Ridge</strain>
    </source>
</reference>
<dbReference type="InterPro" id="IPR006696">
    <property type="entry name" value="DUF423"/>
</dbReference>
<dbReference type="Pfam" id="PF04241">
    <property type="entry name" value="DUF423"/>
    <property type="match status" value="1"/>
</dbReference>
<feature type="transmembrane region" description="Helical" evidence="6">
    <location>
        <begin position="6"/>
        <end position="30"/>
    </location>
</feature>
<sequence>MEPLTKLFVILGSLNAGLSVIFGAFGAHLLKERLAESLMTTFQTGIQYHFFHALGLFAVAFVASQLPGANLVKWSGLLMFAGIILFSGSLYLLSLTGIRWLGAITPVGGIAFIVSWILLALAVWFVPQ</sequence>